<reference evidence="2 3" key="1">
    <citation type="submission" date="2017-06" db="EMBL/GenBank/DDBJ databases">
        <title>Novel microbial phyla capable of carbon fixation and sulfur reduction in deep-sea sediments.</title>
        <authorList>
            <person name="Huang J."/>
            <person name="Baker B."/>
            <person name="Wang Y."/>
        </authorList>
    </citation>
    <scope>NUCLEOTIDE SEQUENCE [LARGE SCALE GENOMIC DNA]</scope>
    <source>
        <strain evidence="2">B3_TA06</strain>
    </source>
</reference>
<feature type="domain" description="HD" evidence="1">
    <location>
        <begin position="21"/>
        <end position="97"/>
    </location>
</feature>
<evidence type="ECO:0000313" key="3">
    <source>
        <dbReference type="Proteomes" id="UP000317778"/>
    </source>
</evidence>
<comment type="caution">
    <text evidence="2">The sequence shown here is derived from an EMBL/GenBank/DDBJ whole genome shotgun (WGS) entry which is preliminary data.</text>
</comment>
<name>A0A532V479_UNCT6</name>
<organism evidence="2 3">
    <name type="scientific">candidate division TA06 bacterium B3_TA06</name>
    <dbReference type="NCBI Taxonomy" id="2012487"/>
    <lineage>
        <taxon>Bacteria</taxon>
        <taxon>Bacteria division TA06</taxon>
    </lineage>
</organism>
<proteinExistence type="predicted"/>
<evidence type="ECO:0000259" key="1">
    <source>
        <dbReference type="Pfam" id="PF01966"/>
    </source>
</evidence>
<dbReference type="PANTHER" id="PTHR38659">
    <property type="entry name" value="METAL-DEPENDENT PHOSPHOHYDROLASE"/>
    <property type="match status" value="1"/>
</dbReference>
<dbReference type="InterPro" id="IPR006674">
    <property type="entry name" value="HD_domain"/>
</dbReference>
<dbReference type="GO" id="GO:0016787">
    <property type="term" value="F:hydrolase activity"/>
    <property type="evidence" value="ECO:0007669"/>
    <property type="project" value="UniProtKB-KW"/>
</dbReference>
<dbReference type="Proteomes" id="UP000317778">
    <property type="component" value="Unassembled WGS sequence"/>
</dbReference>
<dbReference type="InterPro" id="IPR006675">
    <property type="entry name" value="HDIG_dom"/>
</dbReference>
<dbReference type="Pfam" id="PF01966">
    <property type="entry name" value="HD"/>
    <property type="match status" value="1"/>
</dbReference>
<dbReference type="SUPFAM" id="SSF109604">
    <property type="entry name" value="HD-domain/PDEase-like"/>
    <property type="match status" value="1"/>
</dbReference>
<keyword evidence="2" id="KW-0378">Hydrolase</keyword>
<dbReference type="AlphaFoldDB" id="A0A532V479"/>
<dbReference type="EMBL" id="NJBO01000012">
    <property type="protein sequence ID" value="TKJ41995.1"/>
    <property type="molecule type" value="Genomic_DNA"/>
</dbReference>
<dbReference type="NCBIfam" id="TIGR00277">
    <property type="entry name" value="HDIG"/>
    <property type="match status" value="1"/>
</dbReference>
<accession>A0A532V479</accession>
<dbReference type="PANTHER" id="PTHR38659:SF1">
    <property type="entry name" value="METAL DEPENDENT PHOSPHOHYDROLASE"/>
    <property type="match status" value="1"/>
</dbReference>
<sequence>MTREQALKLLEEKVSNVNLRKHMLATEVCLKALASKLGADPEVWGLTGLLHDVSYEDAEKAGDMMLHGEMGARVADEKGLPPDAVQAIRAHLGDVPRVTNFDKALYAVDPLTGLIVAAALMHPEKLAGIQAKSVLKRFKDKRFAAGADRDQIRTCSELGIQLSEFVSISLEAMRGIRDELGL</sequence>
<dbReference type="Gene3D" id="1.10.3210.10">
    <property type="entry name" value="Hypothetical protein af1432"/>
    <property type="match status" value="1"/>
</dbReference>
<evidence type="ECO:0000313" key="2">
    <source>
        <dbReference type="EMBL" id="TKJ41995.1"/>
    </source>
</evidence>
<gene>
    <name evidence="2" type="ORF">CEE36_07815</name>
</gene>
<protein>
    <submittedName>
        <fullName evidence="2">Phosphohydrolase</fullName>
    </submittedName>
</protein>